<evidence type="ECO:0000256" key="5">
    <source>
        <dbReference type="ARBA" id="ARBA00022723"/>
    </source>
</evidence>
<dbReference type="EC" id="1.1.1.42" evidence="2"/>
<evidence type="ECO:0000256" key="3">
    <source>
        <dbReference type="ARBA" id="ARBA00022435"/>
    </source>
</evidence>
<proteinExistence type="inferred from homology"/>
<protein>
    <recommendedName>
        <fullName evidence="2">isocitrate dehydrogenase (NADP(+))</fullName>
        <ecNumber evidence="2">1.1.1.42</ecNumber>
    </recommendedName>
</protein>
<evidence type="ECO:0000313" key="11">
    <source>
        <dbReference type="EMBL" id="PMD04145.1"/>
    </source>
</evidence>
<sequence>IEKVNTYLKDHDTSGLDIQIMSPVEAAKHSLARIRKGQDTISVTGNVLRDYNTDLFPILELGTSAKML</sequence>
<feature type="non-terminal residue" evidence="11">
    <location>
        <position position="68"/>
    </location>
</feature>
<accession>A0A2N6VJ20</accession>
<keyword evidence="5" id="KW-0479">Metal-binding</keyword>
<dbReference type="GO" id="GO:0046872">
    <property type="term" value="F:metal ion binding"/>
    <property type="evidence" value="ECO:0007669"/>
    <property type="project" value="UniProtKB-KW"/>
</dbReference>
<evidence type="ECO:0000313" key="12">
    <source>
        <dbReference type="Proteomes" id="UP000235598"/>
    </source>
</evidence>
<dbReference type="PANTHER" id="PTHR36999:SF1">
    <property type="entry name" value="ISOCITRATE DEHYDROGENASE (NADP(+))"/>
    <property type="match status" value="1"/>
</dbReference>
<dbReference type="PANTHER" id="PTHR36999">
    <property type="entry name" value="ISOCITRATE DEHYDROGENASE [NADP]"/>
    <property type="match status" value="1"/>
</dbReference>
<dbReference type="InterPro" id="IPR004436">
    <property type="entry name" value="Isocitrate_DH_NADP_mono"/>
</dbReference>
<evidence type="ECO:0000256" key="6">
    <source>
        <dbReference type="ARBA" id="ARBA00022842"/>
    </source>
</evidence>
<dbReference type="Proteomes" id="UP000235598">
    <property type="component" value="Unassembled WGS sequence"/>
</dbReference>
<keyword evidence="7" id="KW-0521">NADP</keyword>
<comment type="cofactor">
    <cofactor evidence="1">
        <name>Mg(2+)</name>
        <dbReference type="ChEBI" id="CHEBI:18420"/>
    </cofactor>
</comment>
<dbReference type="AlphaFoldDB" id="A0A2N6VJ20"/>
<keyword evidence="6" id="KW-0460">Magnesium</keyword>
<evidence type="ECO:0000256" key="4">
    <source>
        <dbReference type="ARBA" id="ARBA00022532"/>
    </source>
</evidence>
<feature type="non-terminal residue" evidence="11">
    <location>
        <position position="1"/>
    </location>
</feature>
<dbReference type="Pfam" id="PF03971">
    <property type="entry name" value="IDH"/>
    <property type="match status" value="1"/>
</dbReference>
<evidence type="ECO:0000256" key="8">
    <source>
        <dbReference type="ARBA" id="ARBA00023002"/>
    </source>
</evidence>
<keyword evidence="4" id="KW-0816">Tricarboxylic acid cycle</keyword>
<name>A0A2N6VJ20_9MICO</name>
<dbReference type="GO" id="GO:0006099">
    <property type="term" value="P:tricarboxylic acid cycle"/>
    <property type="evidence" value="ECO:0007669"/>
    <property type="project" value="UniProtKB-KW"/>
</dbReference>
<dbReference type="EMBL" id="PNHK01000327">
    <property type="protein sequence ID" value="PMD04145.1"/>
    <property type="molecule type" value="Genomic_DNA"/>
</dbReference>
<evidence type="ECO:0000256" key="7">
    <source>
        <dbReference type="ARBA" id="ARBA00022857"/>
    </source>
</evidence>
<evidence type="ECO:0000256" key="10">
    <source>
        <dbReference type="ARBA" id="ARBA00046318"/>
    </source>
</evidence>
<evidence type="ECO:0000256" key="2">
    <source>
        <dbReference type="ARBA" id="ARBA00013013"/>
    </source>
</evidence>
<dbReference type="SUPFAM" id="SSF53659">
    <property type="entry name" value="Isocitrate/Isopropylmalate dehydrogenase-like"/>
    <property type="match status" value="1"/>
</dbReference>
<comment type="catalytic activity">
    <reaction evidence="9">
        <text>D-threo-isocitrate + NADP(+) = 2-oxoglutarate + CO2 + NADPH</text>
        <dbReference type="Rhea" id="RHEA:19629"/>
        <dbReference type="ChEBI" id="CHEBI:15562"/>
        <dbReference type="ChEBI" id="CHEBI:16526"/>
        <dbReference type="ChEBI" id="CHEBI:16810"/>
        <dbReference type="ChEBI" id="CHEBI:57783"/>
        <dbReference type="ChEBI" id="CHEBI:58349"/>
        <dbReference type="EC" id="1.1.1.42"/>
    </reaction>
</comment>
<evidence type="ECO:0000256" key="9">
    <source>
        <dbReference type="ARBA" id="ARBA00023554"/>
    </source>
</evidence>
<keyword evidence="3" id="KW-0329">Glyoxylate bypass</keyword>
<comment type="caution">
    <text evidence="11">The sequence shown here is derived from an EMBL/GenBank/DDBJ whole genome shotgun (WGS) entry which is preliminary data.</text>
</comment>
<dbReference type="RefSeq" id="WP_146004825.1">
    <property type="nucleotide sequence ID" value="NZ_PNHK01000327.1"/>
</dbReference>
<reference evidence="11 12" key="1">
    <citation type="submission" date="2017-09" db="EMBL/GenBank/DDBJ databases">
        <title>Bacterial strain isolated from the female urinary microbiota.</title>
        <authorList>
            <person name="Thomas-White K."/>
            <person name="Kumar N."/>
            <person name="Forster S."/>
            <person name="Putonti C."/>
            <person name="Lawley T."/>
            <person name="Wolfe A.J."/>
        </authorList>
    </citation>
    <scope>NUCLEOTIDE SEQUENCE [LARGE SCALE GENOMIC DNA]</scope>
    <source>
        <strain evidence="11 12">UMB1301</strain>
    </source>
</reference>
<evidence type="ECO:0000256" key="1">
    <source>
        <dbReference type="ARBA" id="ARBA00001946"/>
    </source>
</evidence>
<dbReference type="GO" id="GO:0004450">
    <property type="term" value="F:isocitrate dehydrogenase (NADP+) activity"/>
    <property type="evidence" value="ECO:0007669"/>
    <property type="project" value="UniProtKB-EC"/>
</dbReference>
<dbReference type="GO" id="GO:0006097">
    <property type="term" value="P:glyoxylate cycle"/>
    <property type="evidence" value="ECO:0007669"/>
    <property type="project" value="UniProtKB-KW"/>
</dbReference>
<organism evidence="11 12">
    <name type="scientific">Brevibacterium paucivorans</name>
    <dbReference type="NCBI Taxonomy" id="170994"/>
    <lineage>
        <taxon>Bacteria</taxon>
        <taxon>Bacillati</taxon>
        <taxon>Actinomycetota</taxon>
        <taxon>Actinomycetes</taxon>
        <taxon>Micrococcales</taxon>
        <taxon>Brevibacteriaceae</taxon>
        <taxon>Brevibacterium</taxon>
    </lineage>
</organism>
<keyword evidence="8" id="KW-0560">Oxidoreductase</keyword>
<comment type="similarity">
    <text evidence="10">Belongs to the monomeric-type IDH family.</text>
</comment>
<gene>
    <name evidence="11" type="ORF">CJ199_13770</name>
</gene>